<evidence type="ECO:0000313" key="2">
    <source>
        <dbReference type="EMBL" id="JAS19007.1"/>
    </source>
</evidence>
<proteinExistence type="predicted"/>
<reference evidence="2" key="1">
    <citation type="submission" date="2015-12" db="EMBL/GenBank/DDBJ databases">
        <title>De novo transcriptome assembly of four potential Pierce s Disease insect vectors from Arizona vineyards.</title>
        <authorList>
            <person name="Tassone E.E."/>
        </authorList>
    </citation>
    <scope>NUCLEOTIDE SEQUENCE</scope>
</reference>
<name>A0A1B6CZW4_9HEMI</name>
<feature type="signal peptide" evidence="1">
    <location>
        <begin position="1"/>
        <end position="21"/>
    </location>
</feature>
<feature type="chain" id="PRO_5008580955" evidence="1">
    <location>
        <begin position="22"/>
        <end position="113"/>
    </location>
</feature>
<gene>
    <name evidence="2" type="ORF">g.1293</name>
</gene>
<sequence>MKKIFKLIFIIVSLKITSLHAPGGIRSHLIKLDLSITSSLQNPEANNTKNVVKEIQVFNDYLRKLSTWIENPKRRVNPQRKPLRVGELVLKRRIRFMEVKMNRRNFERLNWDE</sequence>
<feature type="non-terminal residue" evidence="2">
    <location>
        <position position="113"/>
    </location>
</feature>
<evidence type="ECO:0000256" key="1">
    <source>
        <dbReference type="SAM" id="SignalP"/>
    </source>
</evidence>
<dbReference type="EMBL" id="GEDC01018291">
    <property type="protein sequence ID" value="JAS19007.1"/>
    <property type="molecule type" value="Transcribed_RNA"/>
</dbReference>
<dbReference type="AlphaFoldDB" id="A0A1B6CZW4"/>
<organism evidence="2">
    <name type="scientific">Clastoptera arizonana</name>
    <name type="common">Arizona spittle bug</name>
    <dbReference type="NCBI Taxonomy" id="38151"/>
    <lineage>
        <taxon>Eukaryota</taxon>
        <taxon>Metazoa</taxon>
        <taxon>Ecdysozoa</taxon>
        <taxon>Arthropoda</taxon>
        <taxon>Hexapoda</taxon>
        <taxon>Insecta</taxon>
        <taxon>Pterygota</taxon>
        <taxon>Neoptera</taxon>
        <taxon>Paraneoptera</taxon>
        <taxon>Hemiptera</taxon>
        <taxon>Auchenorrhyncha</taxon>
        <taxon>Cercopoidea</taxon>
        <taxon>Clastopteridae</taxon>
        <taxon>Clastoptera</taxon>
    </lineage>
</organism>
<accession>A0A1B6CZW4</accession>
<protein>
    <submittedName>
        <fullName evidence="2">Uncharacterized protein</fullName>
    </submittedName>
</protein>
<keyword evidence="1" id="KW-0732">Signal</keyword>